<dbReference type="InterPro" id="IPR011760">
    <property type="entry name" value="PsdUridine_synth_TruD_insert"/>
</dbReference>
<accession>A0A7J6MAF4</accession>
<evidence type="ECO:0000313" key="6">
    <source>
        <dbReference type="EMBL" id="KAF4674047.1"/>
    </source>
</evidence>
<keyword evidence="2" id="KW-0413">Isomerase</keyword>
<evidence type="ECO:0000313" key="5">
    <source>
        <dbReference type="EMBL" id="KAF4668568.1"/>
    </source>
</evidence>
<feature type="domain" description="TRUD" evidence="4">
    <location>
        <begin position="219"/>
        <end position="468"/>
    </location>
</feature>
<evidence type="ECO:0000313" key="8">
    <source>
        <dbReference type="Proteomes" id="UP000572268"/>
    </source>
</evidence>
<dbReference type="Proteomes" id="UP000570595">
    <property type="component" value="Unassembled WGS sequence"/>
</dbReference>
<feature type="region of interest" description="Disordered" evidence="3">
    <location>
        <begin position="63"/>
        <end position="85"/>
    </location>
</feature>
<dbReference type="GO" id="GO:0001522">
    <property type="term" value="P:pseudouridine synthesis"/>
    <property type="evidence" value="ECO:0007669"/>
    <property type="project" value="InterPro"/>
</dbReference>
<dbReference type="InterPro" id="IPR042214">
    <property type="entry name" value="TruD_catalytic"/>
</dbReference>
<dbReference type="Pfam" id="PF01142">
    <property type="entry name" value="TruD"/>
    <property type="match status" value="1"/>
</dbReference>
<feature type="region of interest" description="Disordered" evidence="3">
    <location>
        <begin position="256"/>
        <end position="279"/>
    </location>
</feature>
<name>A0A7J6MAF4_PEROL</name>
<organism evidence="5 7">
    <name type="scientific">Perkinsus olseni</name>
    <name type="common">Perkinsus atlanticus</name>
    <dbReference type="NCBI Taxonomy" id="32597"/>
    <lineage>
        <taxon>Eukaryota</taxon>
        <taxon>Sar</taxon>
        <taxon>Alveolata</taxon>
        <taxon>Perkinsozoa</taxon>
        <taxon>Perkinsea</taxon>
        <taxon>Perkinsida</taxon>
        <taxon>Perkinsidae</taxon>
        <taxon>Perkinsus</taxon>
    </lineage>
</organism>
<comment type="caution">
    <text evidence="5">The sequence shown here is derived from an EMBL/GenBank/DDBJ whole genome shotgun (WGS) entry which is preliminary data.</text>
</comment>
<evidence type="ECO:0000256" key="2">
    <source>
        <dbReference type="ARBA" id="ARBA00023235"/>
    </source>
</evidence>
<evidence type="ECO:0000256" key="1">
    <source>
        <dbReference type="ARBA" id="ARBA00007953"/>
    </source>
</evidence>
<sequence>MDATSAYGVVDNVDVGITELLRPAGVGGIGGMIKVYPEDFCVNEIRLSDGSVVEMPSDVDFSDAGSTCASTPSPTESPADDMEGSEDERWGCKFVLAKTRTDTLEAVHLLSAAVTSYIGAAAGRGAVRDFGFAGIKDSWAVTAQEVTVRGVTTEELEGAVARFLPASVQIRDINSCDREDRLRPGMLGGNRFRIRIRGIQPGVSREQLDVTLGHVRDNGFINYVGMQRFGKGGVASPDVGLAYIKRDYSAAIDRLMSDPAADTPGPSRGRRGTKRDSSSSWQSVWRKTYCASAVLAAMERQLGKNSGSAYAQKRVMEQMTVAQSQLNMDWSASCRYAFLSIPKYLRMLYAHAYFDRVWNLGASAWVNESESRSGTRKKPLPGDLIRVGSKLDGYVKYYDEDEDTDATVYDVVLPRPGRDALFPENFVGTVMRQYYAFDGVDVEDVTVEQNQAGEVWDILGDYRNVLSQATGLGWRLVEKPDATGAIQRHCDTEFSLAPGQYATMFLREVMELKESRSCKKRRIIFEDSDDDDDD</sequence>
<evidence type="ECO:0000313" key="7">
    <source>
        <dbReference type="Proteomes" id="UP000570595"/>
    </source>
</evidence>
<gene>
    <name evidence="6" type="ORF">FOL46_005908</name>
    <name evidence="5" type="ORF">FOZ61_006208</name>
</gene>
<dbReference type="GO" id="GO:0005634">
    <property type="term" value="C:nucleus"/>
    <property type="evidence" value="ECO:0007669"/>
    <property type="project" value="TreeGrafter"/>
</dbReference>
<dbReference type="SUPFAM" id="SSF55120">
    <property type="entry name" value="Pseudouridine synthase"/>
    <property type="match status" value="1"/>
</dbReference>
<dbReference type="Gene3D" id="3.30.2350.20">
    <property type="entry name" value="TruD, catalytic domain"/>
    <property type="match status" value="2"/>
</dbReference>
<dbReference type="GO" id="GO:0003723">
    <property type="term" value="F:RNA binding"/>
    <property type="evidence" value="ECO:0007669"/>
    <property type="project" value="InterPro"/>
</dbReference>
<protein>
    <recommendedName>
        <fullName evidence="4">TRUD domain-containing protein</fullName>
    </recommendedName>
</protein>
<evidence type="ECO:0000256" key="3">
    <source>
        <dbReference type="SAM" id="MobiDB-lite"/>
    </source>
</evidence>
<dbReference type="OrthoDB" id="447290at2759"/>
<dbReference type="EMBL" id="JABANN010000037">
    <property type="protein sequence ID" value="KAF4674047.1"/>
    <property type="molecule type" value="Genomic_DNA"/>
</dbReference>
<dbReference type="Proteomes" id="UP000572268">
    <property type="component" value="Unassembled WGS sequence"/>
</dbReference>
<dbReference type="EMBL" id="JABAHT010000035">
    <property type="protein sequence ID" value="KAF4668568.1"/>
    <property type="molecule type" value="Genomic_DNA"/>
</dbReference>
<dbReference type="PANTHER" id="PTHR13326">
    <property type="entry name" value="TRNA PSEUDOURIDINE SYNTHASE D"/>
    <property type="match status" value="1"/>
</dbReference>
<dbReference type="InterPro" id="IPR001656">
    <property type="entry name" value="PsdUridine_synth_TruD"/>
</dbReference>
<dbReference type="InterPro" id="IPR020103">
    <property type="entry name" value="PsdUridine_synth_cat_dom_sf"/>
</dbReference>
<dbReference type="AlphaFoldDB" id="A0A7J6MAF4"/>
<dbReference type="PANTHER" id="PTHR13326:SF21">
    <property type="entry name" value="PSEUDOURIDYLATE SYNTHASE PUS7L"/>
    <property type="match status" value="1"/>
</dbReference>
<feature type="compositionally biased region" description="Polar residues" evidence="3">
    <location>
        <begin position="64"/>
        <end position="76"/>
    </location>
</feature>
<comment type="similarity">
    <text evidence="1">Belongs to the pseudouridine synthase TruD family.</text>
</comment>
<evidence type="ECO:0000259" key="4">
    <source>
        <dbReference type="PROSITE" id="PS50984"/>
    </source>
</evidence>
<proteinExistence type="inferred from homology"/>
<dbReference type="PROSITE" id="PS50984">
    <property type="entry name" value="TRUD"/>
    <property type="match status" value="1"/>
</dbReference>
<reference evidence="7 8" key="1">
    <citation type="submission" date="2020-04" db="EMBL/GenBank/DDBJ databases">
        <title>Perkinsus olseni comparative genomics.</title>
        <authorList>
            <person name="Bogema D.R."/>
        </authorList>
    </citation>
    <scope>NUCLEOTIDE SEQUENCE [LARGE SCALE GENOMIC DNA]</scope>
    <source>
        <strain evidence="5">ATCC PRA-179</strain>
        <strain evidence="6">ATCC PRA-31</strain>
    </source>
</reference>
<dbReference type="PIRSF" id="PIRSF037016">
    <property type="entry name" value="Pseudouridin_synth_euk_prd"/>
    <property type="match status" value="1"/>
</dbReference>
<dbReference type="GO" id="GO:0009982">
    <property type="term" value="F:pseudouridine synthase activity"/>
    <property type="evidence" value="ECO:0007669"/>
    <property type="project" value="InterPro"/>
</dbReference>